<dbReference type="GO" id="GO:0030420">
    <property type="term" value="P:establishment of competence for transformation"/>
    <property type="evidence" value="ECO:0007669"/>
    <property type="project" value="UniProtKB-KW"/>
</dbReference>
<dbReference type="NCBIfam" id="NF040982">
    <property type="entry name" value="ComGD"/>
    <property type="match status" value="1"/>
</dbReference>
<dbReference type="GO" id="GO:0009986">
    <property type="term" value="C:cell surface"/>
    <property type="evidence" value="ECO:0007669"/>
    <property type="project" value="UniProtKB-SubCell"/>
</dbReference>
<reference evidence="4" key="1">
    <citation type="submission" date="2023-07" db="EMBL/GenBank/DDBJ databases">
        <title>Murine gut Bacillus species.</title>
        <authorList>
            <person name="Gutman E."/>
            <person name="Hashuel R."/>
            <person name="Litvak Y."/>
        </authorList>
    </citation>
    <scope>NUCLEOTIDE SEQUENCE</scope>
    <source>
        <strain evidence="4">RU293</strain>
    </source>
</reference>
<evidence type="ECO:0000256" key="3">
    <source>
        <dbReference type="SAM" id="Phobius"/>
    </source>
</evidence>
<evidence type="ECO:0000256" key="1">
    <source>
        <dbReference type="ARBA" id="ARBA00004241"/>
    </source>
</evidence>
<comment type="subcellular location">
    <subcellularLocation>
        <location evidence="1">Cell surface</location>
    </subcellularLocation>
</comment>
<gene>
    <name evidence="4" type="primary">comGD</name>
    <name evidence="4" type="ORF">Q8G36_13345</name>
</gene>
<name>A0AA90SKQ5_9BACI</name>
<keyword evidence="3" id="KW-0472">Membrane</keyword>
<dbReference type="Proteomes" id="UP001178275">
    <property type="component" value="Unassembled WGS sequence"/>
</dbReference>
<keyword evidence="3" id="KW-0812">Transmembrane</keyword>
<dbReference type="AlphaFoldDB" id="A0AA90SKQ5"/>
<evidence type="ECO:0000313" key="5">
    <source>
        <dbReference type="Proteomes" id="UP001178275"/>
    </source>
</evidence>
<dbReference type="NCBIfam" id="TIGR02532">
    <property type="entry name" value="IV_pilin_GFxxxE"/>
    <property type="match status" value="1"/>
</dbReference>
<keyword evidence="2" id="KW-0178">Competence</keyword>
<evidence type="ECO:0000256" key="2">
    <source>
        <dbReference type="ARBA" id="ARBA00023287"/>
    </source>
</evidence>
<dbReference type="PIRSF" id="PIRSF021292">
    <property type="entry name" value="Competence_ComGD"/>
    <property type="match status" value="1"/>
</dbReference>
<keyword evidence="3" id="KW-1133">Transmembrane helix</keyword>
<evidence type="ECO:0000313" key="4">
    <source>
        <dbReference type="EMBL" id="MDP1452051.1"/>
    </source>
</evidence>
<organism evidence="4 5">
    <name type="scientific">Peribacillus frigoritolerans</name>
    <dbReference type="NCBI Taxonomy" id="450367"/>
    <lineage>
        <taxon>Bacteria</taxon>
        <taxon>Bacillati</taxon>
        <taxon>Bacillota</taxon>
        <taxon>Bacilli</taxon>
        <taxon>Bacillales</taxon>
        <taxon>Bacillaceae</taxon>
        <taxon>Peribacillus</taxon>
    </lineage>
</organism>
<proteinExistence type="predicted"/>
<dbReference type="InterPro" id="IPR012902">
    <property type="entry name" value="N_methyl_site"/>
</dbReference>
<feature type="transmembrane region" description="Helical" evidence="3">
    <location>
        <begin position="15"/>
        <end position="33"/>
    </location>
</feature>
<dbReference type="EMBL" id="JAUUTW010000012">
    <property type="protein sequence ID" value="MDP1452051.1"/>
    <property type="molecule type" value="Genomic_DNA"/>
</dbReference>
<protein>
    <submittedName>
        <fullName evidence="4">Competence type IV pilus minor pilin ComGD</fullName>
    </submittedName>
</protein>
<comment type="caution">
    <text evidence="4">The sequence shown here is derived from an EMBL/GenBank/DDBJ whole genome shotgun (WGS) entry which is preliminary data.</text>
</comment>
<accession>A0AA90SKQ5</accession>
<dbReference type="InterPro" id="IPR016785">
    <property type="entry name" value="ComGD"/>
</dbReference>
<dbReference type="RefSeq" id="WP_305160631.1">
    <property type="nucleotide sequence ID" value="NZ_JAUUTW010000012.1"/>
</dbReference>
<sequence length="147" mass="16792">MNIRHCNGGYTLSETLIVLVIFVLLISIGLNLYPSFTKGMENRLFLSQFHEDLFYAQQYAISHESLIYLHIDNTKKIYTVSSYKEGIVLERSIPEDIQFLSGTLGFSFHFNQYGNASKAGTIMIDTPKGKYKLVLNIGKGRFRVEKL</sequence>